<accession>A0A382KQ04</accession>
<protein>
    <recommendedName>
        <fullName evidence="3">Glycoside hydrolase family 5 domain-containing protein</fullName>
    </recommendedName>
</protein>
<evidence type="ECO:0000256" key="2">
    <source>
        <dbReference type="ARBA" id="ARBA00023295"/>
    </source>
</evidence>
<dbReference type="InterPro" id="IPR001547">
    <property type="entry name" value="Glyco_hydro_5"/>
</dbReference>
<evidence type="ECO:0000259" key="3">
    <source>
        <dbReference type="Pfam" id="PF00150"/>
    </source>
</evidence>
<proteinExistence type="predicted"/>
<dbReference type="GO" id="GO:0009251">
    <property type="term" value="P:glucan catabolic process"/>
    <property type="evidence" value="ECO:0007669"/>
    <property type="project" value="TreeGrafter"/>
</dbReference>
<dbReference type="GO" id="GO:0009986">
    <property type="term" value="C:cell surface"/>
    <property type="evidence" value="ECO:0007669"/>
    <property type="project" value="TreeGrafter"/>
</dbReference>
<sequence length="205" mass="23998">MKLLNTIRNLSILSLVLLTGMNCNSVRDNRAIKQSSRHLFSVQNGRIISPEGNVTALKGCNLGNWLVLEMWMLDQVTGKLHDQYTFESVLEERFGNDKKHELMELYRKSWITEKDFKTVKSFGMNTVRLPFQYTVLMDEDKPYSLRKDAWVWLDRAVEWAEKNELSVILDLHGAPGRQSGMDHTGRVNYNRLWKDKEYQNQTAWL</sequence>
<dbReference type="Pfam" id="PF00150">
    <property type="entry name" value="Cellulase"/>
    <property type="match status" value="1"/>
</dbReference>
<dbReference type="GO" id="GO:0005576">
    <property type="term" value="C:extracellular region"/>
    <property type="evidence" value="ECO:0007669"/>
    <property type="project" value="TreeGrafter"/>
</dbReference>
<dbReference type="InterPro" id="IPR017853">
    <property type="entry name" value="GH"/>
</dbReference>
<dbReference type="InterPro" id="IPR050386">
    <property type="entry name" value="Glycosyl_hydrolase_5"/>
</dbReference>
<reference evidence="4" key="1">
    <citation type="submission" date="2018-05" db="EMBL/GenBank/DDBJ databases">
        <authorList>
            <person name="Lanie J.A."/>
            <person name="Ng W.-L."/>
            <person name="Kazmierczak K.M."/>
            <person name="Andrzejewski T.M."/>
            <person name="Davidsen T.M."/>
            <person name="Wayne K.J."/>
            <person name="Tettelin H."/>
            <person name="Glass J.I."/>
            <person name="Rusch D."/>
            <person name="Podicherti R."/>
            <person name="Tsui H.-C.T."/>
            <person name="Winkler M.E."/>
        </authorList>
    </citation>
    <scope>NUCLEOTIDE SEQUENCE</scope>
</reference>
<dbReference type="GO" id="GO:0008422">
    <property type="term" value="F:beta-glucosidase activity"/>
    <property type="evidence" value="ECO:0007669"/>
    <property type="project" value="TreeGrafter"/>
</dbReference>
<evidence type="ECO:0000256" key="1">
    <source>
        <dbReference type="ARBA" id="ARBA00022801"/>
    </source>
</evidence>
<feature type="non-terminal residue" evidence="4">
    <location>
        <position position="205"/>
    </location>
</feature>
<dbReference type="PANTHER" id="PTHR31297:SF13">
    <property type="entry name" value="PUTATIVE-RELATED"/>
    <property type="match status" value="1"/>
</dbReference>
<dbReference type="PANTHER" id="PTHR31297">
    <property type="entry name" value="GLUCAN ENDO-1,6-BETA-GLUCOSIDASE B"/>
    <property type="match status" value="1"/>
</dbReference>
<organism evidence="4">
    <name type="scientific">marine metagenome</name>
    <dbReference type="NCBI Taxonomy" id="408172"/>
    <lineage>
        <taxon>unclassified sequences</taxon>
        <taxon>metagenomes</taxon>
        <taxon>ecological metagenomes</taxon>
    </lineage>
</organism>
<keyword evidence="2" id="KW-0326">Glycosidase</keyword>
<feature type="domain" description="Glycoside hydrolase family 5" evidence="3">
    <location>
        <begin position="106"/>
        <end position="183"/>
    </location>
</feature>
<dbReference type="Gene3D" id="3.20.20.80">
    <property type="entry name" value="Glycosidases"/>
    <property type="match status" value="1"/>
</dbReference>
<gene>
    <name evidence="4" type="ORF">METZ01_LOCUS277841</name>
</gene>
<dbReference type="SUPFAM" id="SSF51445">
    <property type="entry name" value="(Trans)glycosidases"/>
    <property type="match status" value="1"/>
</dbReference>
<dbReference type="EMBL" id="UINC01081287">
    <property type="protein sequence ID" value="SVC24987.1"/>
    <property type="molecule type" value="Genomic_DNA"/>
</dbReference>
<evidence type="ECO:0000313" key="4">
    <source>
        <dbReference type="EMBL" id="SVC24987.1"/>
    </source>
</evidence>
<name>A0A382KQ04_9ZZZZ</name>
<keyword evidence="1" id="KW-0378">Hydrolase</keyword>
<dbReference type="AlphaFoldDB" id="A0A382KQ04"/>